<evidence type="ECO:0000313" key="1">
    <source>
        <dbReference type="EMBL" id="PLU06635.1"/>
    </source>
</evidence>
<reference evidence="1 2" key="1">
    <citation type="journal article" date="2018" name="FEMS Microbiol. Ecol.">
        <title>Co-invading symbiotic mutualists of Medicago polymorpha retain high ancestral diversity and contain diverse accessory genomes.</title>
        <authorList>
            <person name="Porter S.S."/>
            <person name="Faber-Hammond J.J."/>
            <person name="Friesen M.L."/>
        </authorList>
    </citation>
    <scope>NUCLEOTIDE SEQUENCE [LARGE SCALE GENOMIC DNA]</scope>
    <source>
        <strain evidence="1 2">Str16</strain>
    </source>
</reference>
<gene>
    <name evidence="1" type="ORF">BMJ33_06005</name>
</gene>
<keyword evidence="2" id="KW-1185">Reference proteome</keyword>
<protein>
    <submittedName>
        <fullName evidence="1">Uncharacterized protein</fullName>
    </submittedName>
</protein>
<organism evidence="1 2">
    <name type="scientific">Sinorhizobium medicae</name>
    <dbReference type="NCBI Taxonomy" id="110321"/>
    <lineage>
        <taxon>Bacteria</taxon>
        <taxon>Pseudomonadati</taxon>
        <taxon>Pseudomonadota</taxon>
        <taxon>Alphaproteobacteria</taxon>
        <taxon>Hyphomicrobiales</taxon>
        <taxon>Rhizobiaceae</taxon>
        <taxon>Sinorhizobium/Ensifer group</taxon>
        <taxon>Sinorhizobium</taxon>
    </lineage>
</organism>
<dbReference type="EMBL" id="NBUC01000050">
    <property type="protein sequence ID" value="PLU06635.1"/>
    <property type="molecule type" value="Genomic_DNA"/>
</dbReference>
<comment type="caution">
    <text evidence="1">The sequence shown here is derived from an EMBL/GenBank/DDBJ whole genome shotgun (WGS) entry which is preliminary data.</text>
</comment>
<dbReference type="Proteomes" id="UP001190825">
    <property type="component" value="Unassembled WGS sequence"/>
</dbReference>
<proteinExistence type="predicted"/>
<sequence>MYVRFWRITVLRRYAANFRPPPERKLASGMAKAAFDGHCHGDIASGRRVLACVQSHPLLVNPA</sequence>
<evidence type="ECO:0000313" key="2">
    <source>
        <dbReference type="Proteomes" id="UP001190825"/>
    </source>
</evidence>
<accession>A0ABX4TQH6</accession>
<name>A0ABX4TQH6_9HYPH</name>